<keyword evidence="8" id="KW-1185">Reference proteome</keyword>
<feature type="region of interest" description="Disordered" evidence="5">
    <location>
        <begin position="1"/>
        <end position="43"/>
    </location>
</feature>
<dbReference type="InterPro" id="IPR024119">
    <property type="entry name" value="TF_DEAF-1"/>
</dbReference>
<gene>
    <name evidence="7" type="ORF">MSAN_01180400</name>
</gene>
<dbReference type="GO" id="GO:0000981">
    <property type="term" value="F:DNA-binding transcription factor activity, RNA polymerase II-specific"/>
    <property type="evidence" value="ECO:0007669"/>
    <property type="project" value="TreeGrafter"/>
</dbReference>
<keyword evidence="3" id="KW-0862">Zinc</keyword>
<evidence type="ECO:0000256" key="3">
    <source>
        <dbReference type="ARBA" id="ARBA00022833"/>
    </source>
</evidence>
<accession>A0A8H6YLY4</accession>
<organism evidence="7 8">
    <name type="scientific">Mycena sanguinolenta</name>
    <dbReference type="NCBI Taxonomy" id="230812"/>
    <lineage>
        <taxon>Eukaryota</taxon>
        <taxon>Fungi</taxon>
        <taxon>Dikarya</taxon>
        <taxon>Basidiomycota</taxon>
        <taxon>Agaricomycotina</taxon>
        <taxon>Agaricomycetes</taxon>
        <taxon>Agaricomycetidae</taxon>
        <taxon>Agaricales</taxon>
        <taxon>Marasmiineae</taxon>
        <taxon>Mycenaceae</taxon>
        <taxon>Mycena</taxon>
    </lineage>
</organism>
<evidence type="ECO:0000256" key="4">
    <source>
        <dbReference type="PROSITE-ProRule" id="PRU00134"/>
    </source>
</evidence>
<protein>
    <submittedName>
        <fullName evidence="7">MYND-type domain-containing protein</fullName>
    </submittedName>
</protein>
<evidence type="ECO:0000256" key="2">
    <source>
        <dbReference type="ARBA" id="ARBA00022771"/>
    </source>
</evidence>
<dbReference type="Gene3D" id="6.10.140.2220">
    <property type="match status" value="1"/>
</dbReference>
<dbReference type="GO" id="GO:0005634">
    <property type="term" value="C:nucleus"/>
    <property type="evidence" value="ECO:0007669"/>
    <property type="project" value="TreeGrafter"/>
</dbReference>
<dbReference type="PROSITE" id="PS50865">
    <property type="entry name" value="ZF_MYND_2"/>
    <property type="match status" value="1"/>
</dbReference>
<keyword evidence="1" id="KW-0479">Metal-binding</keyword>
<evidence type="ECO:0000259" key="6">
    <source>
        <dbReference type="PROSITE" id="PS50865"/>
    </source>
</evidence>
<comment type="caution">
    <text evidence="7">The sequence shown here is derived from an EMBL/GenBank/DDBJ whole genome shotgun (WGS) entry which is preliminary data.</text>
</comment>
<evidence type="ECO:0000256" key="1">
    <source>
        <dbReference type="ARBA" id="ARBA00022723"/>
    </source>
</evidence>
<dbReference type="Pfam" id="PF01753">
    <property type="entry name" value="zf-MYND"/>
    <property type="match status" value="1"/>
</dbReference>
<dbReference type="EMBL" id="JACAZH010000008">
    <property type="protein sequence ID" value="KAF7361472.1"/>
    <property type="molecule type" value="Genomic_DNA"/>
</dbReference>
<dbReference type="PANTHER" id="PTHR10237:SF14">
    <property type="entry name" value="MYND-TYPE DOMAIN-CONTAINING PROTEIN"/>
    <property type="match status" value="1"/>
</dbReference>
<dbReference type="PROSITE" id="PS01360">
    <property type="entry name" value="ZF_MYND_1"/>
    <property type="match status" value="1"/>
</dbReference>
<dbReference type="SUPFAM" id="SSF144232">
    <property type="entry name" value="HIT/MYND zinc finger-like"/>
    <property type="match status" value="1"/>
</dbReference>
<dbReference type="GO" id="GO:0008270">
    <property type="term" value="F:zinc ion binding"/>
    <property type="evidence" value="ECO:0007669"/>
    <property type="project" value="UniProtKB-KW"/>
</dbReference>
<dbReference type="AlphaFoldDB" id="A0A8H6YLY4"/>
<evidence type="ECO:0000256" key="5">
    <source>
        <dbReference type="SAM" id="MobiDB-lite"/>
    </source>
</evidence>
<proteinExistence type="predicted"/>
<feature type="domain" description="MYND-type" evidence="6">
    <location>
        <begin position="79"/>
        <end position="121"/>
    </location>
</feature>
<keyword evidence="2 4" id="KW-0863">Zinc-finger</keyword>
<dbReference type="InterPro" id="IPR002893">
    <property type="entry name" value="Znf_MYND"/>
</dbReference>
<dbReference type="Proteomes" id="UP000623467">
    <property type="component" value="Unassembled WGS sequence"/>
</dbReference>
<feature type="compositionally biased region" description="Polar residues" evidence="5">
    <location>
        <begin position="17"/>
        <end position="39"/>
    </location>
</feature>
<evidence type="ECO:0000313" key="8">
    <source>
        <dbReference type="Proteomes" id="UP000623467"/>
    </source>
</evidence>
<dbReference type="OrthoDB" id="432970at2759"/>
<evidence type="ECO:0000313" key="7">
    <source>
        <dbReference type="EMBL" id="KAF7361472.1"/>
    </source>
</evidence>
<sequence>MPTHSNLAPKYIPGSENPGTSFTISLGDDSSQNEESGGTKSWRDMQFISPRGNGRGAQVVTFGNIADKIPPKPSLKRSCEMCGKRPDQEGEGYSVCSSCKISHYCSRECQANHWKQHKQFCESRVKYLDIERALKAKALTNNGPFVSQASLREWYHDNVDIVDYAVGLFQTTSFKANKQQIVQALELYKGREEGLWKTHAVVFSLQGAVPFTDLMRRDSLGIYPVFLKFLGSGSRIILIFILNGEKNLLLLENHDLPLDEEWAKMEKDEMWKMRVRMRKMVARWQMQKLDK</sequence>
<dbReference type="PANTHER" id="PTHR10237">
    <property type="entry name" value="DEFORMED EPIDERMAL AUTOREGULATORY FACTOR 1 HOMOLOG SUPPRESSIN"/>
    <property type="match status" value="1"/>
</dbReference>
<name>A0A8H6YLY4_9AGAR</name>
<reference evidence="7" key="1">
    <citation type="submission" date="2020-05" db="EMBL/GenBank/DDBJ databases">
        <title>Mycena genomes resolve the evolution of fungal bioluminescence.</title>
        <authorList>
            <person name="Tsai I.J."/>
        </authorList>
    </citation>
    <scope>NUCLEOTIDE SEQUENCE</scope>
    <source>
        <strain evidence="7">160909Yilan</strain>
    </source>
</reference>